<dbReference type="RefSeq" id="WP_379768240.1">
    <property type="nucleotide sequence ID" value="NZ_JBHSXI010000011.1"/>
</dbReference>
<protein>
    <submittedName>
        <fullName evidence="1">Uncharacterized protein</fullName>
    </submittedName>
</protein>
<name>A0ABD5UR89_9EURY</name>
<dbReference type="AlphaFoldDB" id="A0ABD5UR89"/>
<organism evidence="1 2">
    <name type="scientific">Halorubrum trueperi</name>
    <dbReference type="NCBI Taxonomy" id="2004704"/>
    <lineage>
        <taxon>Archaea</taxon>
        <taxon>Methanobacteriati</taxon>
        <taxon>Methanobacteriota</taxon>
        <taxon>Stenosarchaea group</taxon>
        <taxon>Halobacteria</taxon>
        <taxon>Halobacteriales</taxon>
        <taxon>Haloferacaceae</taxon>
        <taxon>Halorubrum</taxon>
    </lineage>
</organism>
<evidence type="ECO:0000313" key="1">
    <source>
        <dbReference type="EMBL" id="MFC6889436.1"/>
    </source>
</evidence>
<sequence length="90" mass="9611">MHDAGAVEFDKNRGTVERGPMADTYHTYLERPADDGRSWPQYYGGLAGMSGVSIVLTATLFSGPVPIVALVSLVALAGLAAYHWSTAVER</sequence>
<keyword evidence="2" id="KW-1185">Reference proteome</keyword>
<accession>A0ABD5UR89</accession>
<dbReference type="EMBL" id="JBHSXI010000011">
    <property type="protein sequence ID" value="MFC6889436.1"/>
    <property type="molecule type" value="Genomic_DNA"/>
</dbReference>
<evidence type="ECO:0000313" key="2">
    <source>
        <dbReference type="Proteomes" id="UP001596333"/>
    </source>
</evidence>
<gene>
    <name evidence="1" type="ORF">ACFQEY_10475</name>
</gene>
<comment type="caution">
    <text evidence="1">The sequence shown here is derived from an EMBL/GenBank/DDBJ whole genome shotgun (WGS) entry which is preliminary data.</text>
</comment>
<dbReference type="Proteomes" id="UP001596333">
    <property type="component" value="Unassembled WGS sequence"/>
</dbReference>
<proteinExistence type="predicted"/>
<reference evidence="1 2" key="1">
    <citation type="journal article" date="2019" name="Int. J. Syst. Evol. Microbiol.">
        <title>The Global Catalogue of Microorganisms (GCM) 10K type strain sequencing project: providing services to taxonomists for standard genome sequencing and annotation.</title>
        <authorList>
            <consortium name="The Broad Institute Genomics Platform"/>
            <consortium name="The Broad Institute Genome Sequencing Center for Infectious Disease"/>
            <person name="Wu L."/>
            <person name="Ma J."/>
        </authorList>
    </citation>
    <scope>NUCLEOTIDE SEQUENCE [LARGE SCALE GENOMIC DNA]</scope>
    <source>
        <strain evidence="1 2">Y73</strain>
    </source>
</reference>